<dbReference type="InterPro" id="IPR028994">
    <property type="entry name" value="Integrin_alpha_N"/>
</dbReference>
<dbReference type="NCBIfam" id="TIGR01643">
    <property type="entry name" value="YD_repeat_2x"/>
    <property type="match status" value="1"/>
</dbReference>
<organism evidence="8 9">
    <name type="scientific">Hallella colorans</name>
    <dbReference type="NCBI Taxonomy" id="1703337"/>
    <lineage>
        <taxon>Bacteria</taxon>
        <taxon>Pseudomonadati</taxon>
        <taxon>Bacteroidota</taxon>
        <taxon>Bacteroidia</taxon>
        <taxon>Bacteroidales</taxon>
        <taxon>Prevotellaceae</taxon>
        <taxon>Hallella</taxon>
    </lineage>
</organism>
<evidence type="ECO:0000256" key="4">
    <source>
        <dbReference type="SAM" id="MobiDB-lite"/>
    </source>
</evidence>
<dbReference type="EMBL" id="QENY01000037">
    <property type="protein sequence ID" value="PVX43780.1"/>
    <property type="molecule type" value="Genomic_DNA"/>
</dbReference>
<dbReference type="RefSeq" id="WP_116617510.1">
    <property type="nucleotide sequence ID" value="NZ_QENY01000037.1"/>
</dbReference>
<evidence type="ECO:0000259" key="7">
    <source>
        <dbReference type="Pfam" id="PF20041"/>
    </source>
</evidence>
<keyword evidence="3" id="KW-0843">Virulence</keyword>
<reference evidence="8 9" key="1">
    <citation type="submission" date="2018-05" db="EMBL/GenBank/DDBJ databases">
        <title>Genomic Encyclopedia of Type Strains, Phase IV (KMG-IV): sequencing the most valuable type-strain genomes for metagenomic binning, comparative biology and taxonomic classification.</title>
        <authorList>
            <person name="Goeker M."/>
        </authorList>
    </citation>
    <scope>NUCLEOTIDE SEQUENCE [LARGE SCALE GENOMIC DNA]</scope>
    <source>
        <strain evidence="8 9">DSM 100333</strain>
    </source>
</reference>
<dbReference type="SUPFAM" id="SSF69318">
    <property type="entry name" value="Integrin alpha N-terminal domain"/>
    <property type="match status" value="1"/>
</dbReference>
<evidence type="ECO:0000256" key="3">
    <source>
        <dbReference type="ARBA" id="ARBA00023026"/>
    </source>
</evidence>
<dbReference type="Pfam" id="PF20041">
    <property type="entry name" value="DUF6443"/>
    <property type="match status" value="1"/>
</dbReference>
<dbReference type="Proteomes" id="UP000245870">
    <property type="component" value="Unassembled WGS sequence"/>
</dbReference>
<dbReference type="PANTHER" id="PTHR32305">
    <property type="match status" value="1"/>
</dbReference>
<dbReference type="GO" id="GO:0005576">
    <property type="term" value="C:extracellular region"/>
    <property type="evidence" value="ECO:0007669"/>
    <property type="project" value="UniProtKB-SubCell"/>
</dbReference>
<evidence type="ECO:0000256" key="2">
    <source>
        <dbReference type="ARBA" id="ARBA00022525"/>
    </source>
</evidence>
<dbReference type="InterPro" id="IPR003284">
    <property type="entry name" value="Sal_SpvB"/>
</dbReference>
<proteinExistence type="predicted"/>
<dbReference type="InterPro" id="IPR031325">
    <property type="entry name" value="RHS_repeat"/>
</dbReference>
<dbReference type="PANTHER" id="PTHR32305:SF15">
    <property type="entry name" value="PROTEIN RHSA-RELATED"/>
    <property type="match status" value="1"/>
</dbReference>
<dbReference type="Pfam" id="PF03534">
    <property type="entry name" value="SpvB"/>
    <property type="match status" value="1"/>
</dbReference>
<comment type="subcellular location">
    <subcellularLocation>
        <location evidence="1">Secreted</location>
    </subcellularLocation>
</comment>
<dbReference type="GO" id="GO:0005737">
    <property type="term" value="C:cytoplasm"/>
    <property type="evidence" value="ECO:0007669"/>
    <property type="project" value="InterPro"/>
</dbReference>
<feature type="compositionally biased region" description="Polar residues" evidence="4">
    <location>
        <begin position="31"/>
        <end position="49"/>
    </location>
</feature>
<evidence type="ECO:0000259" key="6">
    <source>
        <dbReference type="Pfam" id="PF12256"/>
    </source>
</evidence>
<dbReference type="InterPro" id="IPR006530">
    <property type="entry name" value="YD"/>
</dbReference>
<dbReference type="InterPro" id="IPR045619">
    <property type="entry name" value="DUF6443"/>
</dbReference>
<feature type="signal peptide" evidence="5">
    <location>
        <begin position="1"/>
        <end position="22"/>
    </location>
</feature>
<feature type="region of interest" description="Disordered" evidence="4">
    <location>
        <begin position="28"/>
        <end position="60"/>
    </location>
</feature>
<dbReference type="Pfam" id="PF05593">
    <property type="entry name" value="RHS_repeat"/>
    <property type="match status" value="1"/>
</dbReference>
<feature type="domain" description="DUF6443" evidence="7">
    <location>
        <begin position="2227"/>
        <end position="2339"/>
    </location>
</feature>
<feature type="non-terminal residue" evidence="8">
    <location>
        <position position="2445"/>
    </location>
</feature>
<keyword evidence="5" id="KW-0732">Signal</keyword>
<dbReference type="Gene3D" id="2.180.10.10">
    <property type="entry name" value="RHS repeat-associated core"/>
    <property type="match status" value="1"/>
</dbReference>
<feature type="domain" description="Insecticide toxin TcdB middle/N-terminal" evidence="6">
    <location>
        <begin position="1793"/>
        <end position="1918"/>
    </location>
</feature>
<dbReference type="Pfam" id="PF12256">
    <property type="entry name" value="TcdB_toxin_midN"/>
    <property type="match status" value="1"/>
</dbReference>
<evidence type="ECO:0000313" key="8">
    <source>
        <dbReference type="EMBL" id="PVX43780.1"/>
    </source>
</evidence>
<dbReference type="InterPro" id="IPR022045">
    <property type="entry name" value="TcdB_toxin_mid/N"/>
</dbReference>
<dbReference type="OrthoDB" id="9765204at2"/>
<keyword evidence="9" id="KW-1185">Reference proteome</keyword>
<accession>A0A2U0TJK2</accession>
<evidence type="ECO:0000256" key="1">
    <source>
        <dbReference type="ARBA" id="ARBA00004613"/>
    </source>
</evidence>
<keyword evidence="2" id="KW-0964">Secreted</keyword>
<dbReference type="InterPro" id="IPR050708">
    <property type="entry name" value="T6SS_VgrG/RHS"/>
</dbReference>
<name>A0A2U0TJK2_9BACT</name>
<sequence length="2445" mass="265802">MKKILALTLAVGTLAVSGIAIARYTDKNDLGSMTPTNKEATASNPQSGEHITASADKKAQPGLTTALSSTGVKAATSTSGTVTQFASIGSGIIGTPDGRVSDNPEDNLFEIVLKKVSAGTRSWLVYDLKGVSSGAGISTSINDRMAAGGYLTELSQGWKTVREEINPLWLKEGRNTVLFTIPSNATYSYTVKNVRIETTPASADMRDAIVLSTVPVVYGGQTYVHGFVRGNVQKVSVSGKTLSVRDGEFEGIIPTASKQLTLAATVAGKNVSKTIVPIIREKADYARAFVSVGGSAEKMFFAHKADSLCVSGNILAVTSKDISKAGRYSISALREMDMPALDYGMTNVTAKGDGYRFLPHGNHFDGKGATVKIKYDRTRIPSGFTEDDINTYYFDKDTKHWVALEKVKVDKKAACVVSRTTHFTDMINGVIKAPESPQTDGFTPTMMNDIKAADPTAKINLITPPTANNRGSASLQYGFEMPPARNGMAPSLGIQYSSEGGSGWLGEGWNLSIPSITLDTRWGVPRYDTSKETETYLMSGSMLSTMGDDGKMGVAHRGEKMARKADRQFYTRQGGDFSRIIRKGNSPADYTWEVTDKQGIKYIYGGEGAVLKGTITDISGTKREVISEWKLKRVEETHGDYIEYVYETADEPVRGGLMAKAIYLKEIHAGNSGQQPHTVVTFEGTKEKHLKTNNARFGYLTSSNRLLEKIVVNFQGSVLRSYAFAYKEGAFHKDILTGVKHLDDAGTEVSYQNFDYYDDVQSDKGYVPFKNKQEVWNTQDDNLNASFITPFNPFDVFSNLTTALGGSSSWSAGGGLYAGVGPDDDSPFSSNTIGGTFGYNYNKANGLSTMVDINGDGLLDKVFRNGSFLFYRPQIRIGNKTIYGKRIRIVGVSGFSKTVSHTFSGGVSAKVGFSPAVATLGRDYERTTTKITQYLSDINGDGLVDLVSDGKVYFNHIVFDKSGNGIPIFTLKSADTPSPIIYDPKNIDTSVGKVDPEEQAELLRNSPMVDMVRMWVAPRDGNISINGAVQLVIPSGDYDEEEYSKSDGVRVSIQKGGTELWSRDIAKGDAATHSAEVSSINIHKGEKIYFRVQSGKEKMSNGAFDLVDWSPKITYQGKDYTTPEGFSSVTYQPQEGAIYMVSSPAQTENAPSQINVTGKLVKPLTSDDLTIKVFGVKENASDAGRELYSRTIAWNQAYNDNLNFTVPNSAGYKTFRFEMSSTSNLKWADIQWKPIVQYADSLGKTQSFQAGAGVKMYANHLLYAEPYKVSPSDSVLIVKPALVFRPLTGYTGSLSMTARTEGHLLSKRLVNVNNSVVEDATLLIDVRNISDTPIWVEFFSEDINLKDRLLTASVKVSSSATPMTQQTVPVNVYSLLDNEGFGPLYRGWGGFTYNTAENDRYASAIDESLLTLPRDKDQKIDPLTLVFTPLAVNTSSLDRWIGQRQEIFLTDHSMGAARLTEQDVKMTNPFDNMASVETETSDCAQGTGALAISQKVVSKNTTTQTGFSFLTKNESTGQAITKATMIDMNGDGYPDIVQNEAILYTNTLGGISGEKLQGIGNIVSKNEGSAVGVGSAPIVSMSMTIAQAAGWTKTASNIKSISDALGGLSVSMSKPKNRDWSEESFTDVNGDGLPDKILSDNTVRLNLGYAFTDPVDWQIDAVQTGEGTSHNLGGGASSKEKDIAQKAKFFDKASSSFSGGLSIVTTTSGEQYNLMDVNADGLPDKVKKNNGTLSVSLNLGNGFADPILWKGASSLSETASTSESGNVAFTVNFTPKIIPVKVTLNPNGSLGHSINRTHYSLQDVDGDGYLDILESDKESELKVTHSAIGRTNMLKSVTNSLGGTFTLDYQHSAPTYGLPGGKWVMSSVTVDDGIHDDGPRMKTLFTYSNGQKDRHEREFLGFGKVITKNIDTEKGDSVIYRQAVQLYDVSTYYTQGNQLSASVEDANGKKYTETKNVYDGYYLTASGDKYTFTKQQKLCSDRASAFVPLRYTANKQYEGQASGITTSEAWNEYYLTGYHGELKSYKFSDKGTLGEEGTGAFDYQTAIQYASNEGKHIIGLPTDVIVTGGDGKTYHHVSAKYDMNYADHLTQISQQLGNGTAVSDYTYDGYGNITKTTLPANAKGQRMWYSYRYEPVMNMYVSRIDDAFGYSSEAGNFDYRYGMALRRTDLNRLNYETDLDNLGRVKAVRGPNELATGVPYIIAFDYQPKATFGTNGITAPAYAVTKHYDIQHPSDDMETVTFVDGFGRPIQVKKDGVVTTATKGSAPKDETVMIVSGRNVYDAFGRVAKAYYPVTEALGSKTAFNKAFDNVSPTVTVYDVLDRAMKVTLPDNSTTQTEYSTDAGSNTLKKLVTDALGGKQATYTNGSGKTVKTEQLSGPDGTITTSFEYDGIDRLVKVTDTEGNVTTSVYDMGDRRTEVNHPASGITTFTYDNLGNVLTKQTANL</sequence>
<comment type="caution">
    <text evidence="8">The sequence shown here is derived from an EMBL/GenBank/DDBJ whole genome shotgun (WGS) entry which is preliminary data.</text>
</comment>
<gene>
    <name evidence="8" type="ORF">C7379_1372</name>
</gene>
<feature type="chain" id="PRO_5015682305" evidence="5">
    <location>
        <begin position="23"/>
        <end position="2445"/>
    </location>
</feature>
<protein>
    <submittedName>
        <fullName evidence="8">YD repeat-containing protein</fullName>
    </submittedName>
</protein>
<evidence type="ECO:0000313" key="9">
    <source>
        <dbReference type="Proteomes" id="UP000245870"/>
    </source>
</evidence>
<evidence type="ECO:0000256" key="5">
    <source>
        <dbReference type="SAM" id="SignalP"/>
    </source>
</evidence>